<dbReference type="OMA" id="SYLPRAN"/>
<gene>
    <name evidence="5" type="ORF">E2R62_24095</name>
</gene>
<dbReference type="AlphaFoldDB" id="A0A482PW59"/>
<reference evidence="5" key="1">
    <citation type="submission" date="2019-03" db="EMBL/GenBank/DDBJ databases">
        <title>Complete genome sequence of enteropathogenic Citrobacter rodentium strain DBS100.</title>
        <authorList>
            <person name="Popov G."/>
            <person name="Fiebig A."/>
            <person name="Shideler S."/>
            <person name="Coombes B."/>
            <person name="Savchenko A."/>
        </authorList>
    </citation>
    <scope>NUCLEOTIDE SEQUENCE</scope>
    <source>
        <strain evidence="5">DBS100</strain>
    </source>
</reference>
<dbReference type="GO" id="GO:0009289">
    <property type="term" value="C:pilus"/>
    <property type="evidence" value="ECO:0007669"/>
    <property type="project" value="UniProtKB-SubCell"/>
</dbReference>
<evidence type="ECO:0000256" key="4">
    <source>
        <dbReference type="SAM" id="SignalP"/>
    </source>
</evidence>
<feature type="chain" id="PRO_5019803967" evidence="4">
    <location>
        <begin position="25"/>
        <end position="348"/>
    </location>
</feature>
<sequence>MYKLNVSLFIFVTALLLIAVPARADLRCGTDSTMLSNAGIDFAKDVPTQINSNTPIGTILYRKEMKLSIWCGKDINSTNSWDTSPEEIVIRRENLANMLGSNSGLELYVTINGERGTNAKIFHTGIETNIPWVSNSIDNSYLPRANVDITIELVKTGENNVLSVKSNTMKIFSVQSSLGTDTEMIFYLKNGKSTINFTTQTCDVNGSGNFTATIEELNISTIRSVGPVETPTRDFDVSIKCNADLWSTQNILMKITGNNIADMTDKGLFYWRDLSTGANAEGIALQLLQGVNGTTYIPVVPGENFVIGNFDKRLSTVTIPLRARYYATGNNFTAGDVQSVLFYNIDYE</sequence>
<dbReference type="GO" id="GO:0043709">
    <property type="term" value="P:cell adhesion involved in single-species biofilm formation"/>
    <property type="evidence" value="ECO:0007669"/>
    <property type="project" value="TreeGrafter"/>
</dbReference>
<evidence type="ECO:0000313" key="5">
    <source>
        <dbReference type="EMBL" id="QBY31594.1"/>
    </source>
</evidence>
<evidence type="ECO:0000256" key="1">
    <source>
        <dbReference type="ARBA" id="ARBA00004561"/>
    </source>
</evidence>
<name>A0A482PW59_CITRO</name>
<dbReference type="SUPFAM" id="SSF49401">
    <property type="entry name" value="Bacterial adhesins"/>
    <property type="match status" value="1"/>
</dbReference>
<protein>
    <submittedName>
        <fullName evidence="5">Type 1 fimbrial protein</fullName>
    </submittedName>
</protein>
<keyword evidence="4" id="KW-0732">Signal</keyword>
<keyword evidence="3" id="KW-0281">Fimbrium</keyword>
<evidence type="ECO:0000256" key="2">
    <source>
        <dbReference type="ARBA" id="ARBA00006671"/>
    </source>
</evidence>
<dbReference type="EMBL" id="CP038008">
    <property type="protein sequence ID" value="QBY31594.1"/>
    <property type="molecule type" value="Genomic_DNA"/>
</dbReference>
<dbReference type="Gene3D" id="2.60.40.1090">
    <property type="entry name" value="Fimbrial-type adhesion domain"/>
    <property type="match status" value="1"/>
</dbReference>
<accession>A0A482PW59</accession>
<dbReference type="InterPro" id="IPR050263">
    <property type="entry name" value="Bact_Fimbrial_Adh_Pro"/>
</dbReference>
<dbReference type="PANTHER" id="PTHR33420">
    <property type="entry name" value="FIMBRIAL SUBUNIT ELFA-RELATED"/>
    <property type="match status" value="1"/>
</dbReference>
<comment type="similarity">
    <text evidence="2">Belongs to the fimbrial protein family.</text>
</comment>
<dbReference type="RefSeq" id="WP_012904722.1">
    <property type="nucleotide sequence ID" value="NZ_CAJTBI010000013.1"/>
</dbReference>
<comment type="subcellular location">
    <subcellularLocation>
        <location evidence="1">Fimbrium</location>
    </subcellularLocation>
</comment>
<proteinExistence type="inferred from homology"/>
<feature type="signal peptide" evidence="4">
    <location>
        <begin position="1"/>
        <end position="24"/>
    </location>
</feature>
<dbReference type="InterPro" id="IPR008966">
    <property type="entry name" value="Adhesion_dom_sf"/>
</dbReference>
<organism evidence="5">
    <name type="scientific">Citrobacter rodentium</name>
    <dbReference type="NCBI Taxonomy" id="67825"/>
    <lineage>
        <taxon>Bacteria</taxon>
        <taxon>Pseudomonadati</taxon>
        <taxon>Pseudomonadota</taxon>
        <taxon>Gammaproteobacteria</taxon>
        <taxon>Enterobacterales</taxon>
        <taxon>Enterobacteriaceae</taxon>
        <taxon>Citrobacter</taxon>
    </lineage>
</organism>
<dbReference type="PANTHER" id="PTHR33420:SF14">
    <property type="entry name" value="TYPE 1 FIMBRIN D-MANNOSE SPECIFIC ADHESIN"/>
    <property type="match status" value="1"/>
</dbReference>
<dbReference type="InterPro" id="IPR036937">
    <property type="entry name" value="Adhesion_dom_fimbrial_sf"/>
</dbReference>
<evidence type="ECO:0000256" key="3">
    <source>
        <dbReference type="ARBA" id="ARBA00023263"/>
    </source>
</evidence>